<dbReference type="PANTHER" id="PTHR34580">
    <property type="match status" value="1"/>
</dbReference>
<dbReference type="Proteomes" id="UP000078287">
    <property type="component" value="Unassembled WGS sequence"/>
</dbReference>
<evidence type="ECO:0000259" key="2">
    <source>
        <dbReference type="Pfam" id="PF25583"/>
    </source>
</evidence>
<sequence length="314" mass="37020">MQQIHERTTTMIRRLAALLTALRDGPCSFDQLYRQMAEVFEGVAKESARRMINRDLTYLAQLGIQVERNKGTYILRGGLPVFTEAELRALALIRDTFDHRHPQSAQINQLLQRLTDHLTDTEQKIYQRRVSRQATVRPAIDYAPFAPLIEQLETAIAVRQPVSFCYENSRKVRRIHRYVEPYDIEFYDRHFYLVAYTDNGSRVLDFRINRISALRLLDQRLPPGVERRRRLITFRYRLTGPWVHDEVSERFEEQQVIERQPDSVVIEAKGRSEFFIIQTLLRYRSHAEILHPPELRQQMAAEVRRLAQVYGIGT</sequence>
<dbReference type="STRING" id="1707952.A6A03_12580"/>
<feature type="domain" description="WYL" evidence="1">
    <location>
        <begin position="148"/>
        <end position="215"/>
    </location>
</feature>
<name>A0A178ME62_9CHLR</name>
<protein>
    <submittedName>
        <fullName evidence="3">Uncharacterized protein</fullName>
    </submittedName>
</protein>
<reference evidence="3 4" key="1">
    <citation type="submission" date="2016-04" db="EMBL/GenBank/DDBJ databases">
        <title>Chloroflexus islandicus sp. nov., a thermophilic filamentous anoxygenic phototrophic bacterium from geyser Strokkur (Iceland).</title>
        <authorList>
            <person name="Gaisin V.A."/>
            <person name="Kalashnikov A.M."/>
            <person name="Sukhacheva M.V."/>
            <person name="Grouzdev D.S."/>
            <person name="Ivanov T.M."/>
            <person name="Kuznetsov B."/>
            <person name="Gorlenko V.M."/>
        </authorList>
    </citation>
    <scope>NUCLEOTIDE SEQUENCE [LARGE SCALE GENOMIC DNA]</scope>
    <source>
        <strain evidence="4">isl-2</strain>
    </source>
</reference>
<evidence type="ECO:0000259" key="1">
    <source>
        <dbReference type="Pfam" id="PF13280"/>
    </source>
</evidence>
<keyword evidence="4" id="KW-1185">Reference proteome</keyword>
<dbReference type="InterPro" id="IPR051534">
    <property type="entry name" value="CBASS_pafABC_assoc_protein"/>
</dbReference>
<dbReference type="AlphaFoldDB" id="A0A178ME62"/>
<accession>A0A178ME62</accession>
<dbReference type="InterPro" id="IPR057727">
    <property type="entry name" value="WCX_dom"/>
</dbReference>
<proteinExistence type="predicted"/>
<gene>
    <name evidence="3" type="ORF">A6A03_12580</name>
</gene>
<dbReference type="RefSeq" id="WP_066785864.1">
    <property type="nucleotide sequence ID" value="NZ_LWQS01000045.1"/>
</dbReference>
<feature type="domain" description="WCX" evidence="2">
    <location>
        <begin position="245"/>
        <end position="307"/>
    </location>
</feature>
<comment type="caution">
    <text evidence="3">The sequence shown here is derived from an EMBL/GenBank/DDBJ whole genome shotgun (WGS) entry which is preliminary data.</text>
</comment>
<evidence type="ECO:0000313" key="4">
    <source>
        <dbReference type="Proteomes" id="UP000078287"/>
    </source>
</evidence>
<evidence type="ECO:0000313" key="3">
    <source>
        <dbReference type="EMBL" id="OAN46318.1"/>
    </source>
</evidence>
<dbReference type="EMBL" id="LWQS01000045">
    <property type="protein sequence ID" value="OAN46318.1"/>
    <property type="molecule type" value="Genomic_DNA"/>
</dbReference>
<dbReference type="Pfam" id="PF13280">
    <property type="entry name" value="WYL"/>
    <property type="match status" value="1"/>
</dbReference>
<dbReference type="InterPro" id="IPR026881">
    <property type="entry name" value="WYL_dom"/>
</dbReference>
<dbReference type="Pfam" id="PF25583">
    <property type="entry name" value="WCX"/>
    <property type="match status" value="1"/>
</dbReference>
<dbReference type="PROSITE" id="PS52050">
    <property type="entry name" value="WYL"/>
    <property type="match status" value="1"/>
</dbReference>
<dbReference type="PANTHER" id="PTHR34580:SF3">
    <property type="entry name" value="PROTEIN PAFB"/>
    <property type="match status" value="1"/>
</dbReference>
<organism evidence="3 4">
    <name type="scientific">Chloroflexus islandicus</name>
    <dbReference type="NCBI Taxonomy" id="1707952"/>
    <lineage>
        <taxon>Bacteria</taxon>
        <taxon>Bacillati</taxon>
        <taxon>Chloroflexota</taxon>
        <taxon>Chloroflexia</taxon>
        <taxon>Chloroflexales</taxon>
        <taxon>Chloroflexineae</taxon>
        <taxon>Chloroflexaceae</taxon>
        <taxon>Chloroflexus</taxon>
    </lineage>
</organism>